<reference evidence="3 4" key="1">
    <citation type="journal article" date="2015" name="J. Microbiol.">
        <title>Sphingosinicella ginsenosidimutans sp. nov., with ginsenoside converting activity.</title>
        <authorList>
            <person name="Kim J.K."/>
            <person name="Kang M.S."/>
            <person name="Park S.C."/>
            <person name="Kim K.M."/>
            <person name="Choi K."/>
            <person name="Yoon M.H."/>
            <person name="Im W.T."/>
        </authorList>
    </citation>
    <scope>NUCLEOTIDE SEQUENCE [LARGE SCALE GENOMIC DNA]</scope>
    <source>
        <strain evidence="3 4">BS-11</strain>
    </source>
</reference>
<accession>A0A5C6TZ90</accession>
<keyword evidence="2" id="KW-1133">Transmembrane helix</keyword>
<evidence type="ECO:0000313" key="4">
    <source>
        <dbReference type="Proteomes" id="UP000321249"/>
    </source>
</evidence>
<gene>
    <name evidence="3" type="ORF">FRZ32_04445</name>
</gene>
<feature type="transmembrane region" description="Helical" evidence="2">
    <location>
        <begin position="357"/>
        <end position="379"/>
    </location>
</feature>
<name>A0A5C6TZ90_9SPHN</name>
<evidence type="ECO:0000256" key="2">
    <source>
        <dbReference type="SAM" id="Phobius"/>
    </source>
</evidence>
<evidence type="ECO:0000313" key="3">
    <source>
        <dbReference type="EMBL" id="TXC64905.1"/>
    </source>
</evidence>
<keyword evidence="1" id="KW-0175">Coiled coil</keyword>
<dbReference type="EMBL" id="VOQQ01000001">
    <property type="protein sequence ID" value="TXC64905.1"/>
    <property type="molecule type" value="Genomic_DNA"/>
</dbReference>
<feature type="transmembrane region" description="Helical" evidence="2">
    <location>
        <begin position="104"/>
        <end position="125"/>
    </location>
</feature>
<evidence type="ECO:0000256" key="1">
    <source>
        <dbReference type="SAM" id="Coils"/>
    </source>
</evidence>
<proteinExistence type="predicted"/>
<dbReference type="InterPro" id="IPR022134">
    <property type="entry name" value="DUF3667"/>
</dbReference>
<keyword evidence="2" id="KW-0812">Transmembrane</keyword>
<organism evidence="3 4">
    <name type="scientific">Allosphingosinicella ginsenosidimutans</name>
    <dbReference type="NCBI Taxonomy" id="1176539"/>
    <lineage>
        <taxon>Bacteria</taxon>
        <taxon>Pseudomonadati</taxon>
        <taxon>Pseudomonadota</taxon>
        <taxon>Alphaproteobacteria</taxon>
        <taxon>Sphingomonadales</taxon>
        <taxon>Sphingomonadaceae</taxon>
        <taxon>Allosphingosinicella</taxon>
    </lineage>
</organism>
<dbReference type="OrthoDB" id="9111327at2"/>
<feature type="coiled-coil region" evidence="1">
    <location>
        <begin position="151"/>
        <end position="178"/>
    </location>
</feature>
<dbReference type="Proteomes" id="UP000321249">
    <property type="component" value="Unassembled WGS sequence"/>
</dbReference>
<feature type="transmembrane region" description="Helical" evidence="2">
    <location>
        <begin position="263"/>
        <end position="281"/>
    </location>
</feature>
<feature type="transmembrane region" description="Helical" evidence="2">
    <location>
        <begin position="293"/>
        <end position="313"/>
    </location>
</feature>
<keyword evidence="4" id="KW-1185">Reference proteome</keyword>
<dbReference type="Pfam" id="PF12412">
    <property type="entry name" value="DUF3667"/>
    <property type="match status" value="1"/>
</dbReference>
<dbReference type="RefSeq" id="WP_147044322.1">
    <property type="nucleotide sequence ID" value="NZ_BAABIR010000002.1"/>
</dbReference>
<comment type="caution">
    <text evidence="3">The sequence shown here is derived from an EMBL/GenBank/DDBJ whole genome shotgun (WGS) entry which is preliminary data.</text>
</comment>
<dbReference type="AlphaFoldDB" id="A0A5C6TZ90"/>
<feature type="transmembrane region" description="Helical" evidence="2">
    <location>
        <begin position="319"/>
        <end position="337"/>
    </location>
</feature>
<sequence length="380" mass="42106">MSGIEGIGEAISGGLVARAVEPEAGEAHEAGHGACLNCGAELAGNYCSQCGQSAHVHRTLAAFWHDLAHGVLHFEGKIWRTLPMLAWRPGELTRRYVEGERARFVSPMAIFLFSVFMMFAIFSFVGGPFSSREATVTDGETHENRIYTSPEQALRQARAEGQAELAGLQAQREAARRAGRNTADIDRQIRAKQGELRAEEQNLRNIVSMTSGHAGNQSAAAHGRSGNTNNIHSDIPFLDNVFRHATQNPELLFYKVETNAYKFSWMLIPISVPFVWILFLHRRRYWRYKAYDHTVFVTYSLAFMSLGLVALSLLRKVGLPGLAVGLAIAIVPPVHIFRQLRGAYQLSVFSALWRTVALLIIATITLSIFFSLVMTLGALH</sequence>
<protein>
    <submittedName>
        <fullName evidence="3">DUF3667 domain-containing protein</fullName>
    </submittedName>
</protein>
<keyword evidence="2" id="KW-0472">Membrane</keyword>